<dbReference type="InterPro" id="IPR036879">
    <property type="entry name" value="TF_MADSbox_sf"/>
</dbReference>
<dbReference type="PANTHER" id="PTHR11945:SF776">
    <property type="entry name" value="AGAMOUS-LIKE 50-RELATED"/>
    <property type="match status" value="1"/>
</dbReference>
<dbReference type="PROSITE" id="PS50066">
    <property type="entry name" value="MADS_BOX_2"/>
    <property type="match status" value="1"/>
</dbReference>
<protein>
    <recommendedName>
        <fullName evidence="6">MADS-box domain-containing protein</fullName>
    </recommendedName>
</protein>
<evidence type="ECO:0000259" key="6">
    <source>
        <dbReference type="PROSITE" id="PS50066"/>
    </source>
</evidence>
<dbReference type="PRINTS" id="PR00404">
    <property type="entry name" value="MADSDOMAIN"/>
</dbReference>
<sequence>MERKRTMGRQKIPIRKIEKEADCFATFSKRRLGLFKKASELCALCNIDMGIIVYSPTCKPFSFFHPTMEYVVNQCQNPNQQLDDSSRLRYAYIRSKIVQLSQVLDNLNDQIEVETEREKLIADKNKTRCSKGWWEGSTEGLNKEQVQQLTTWFQNLQLQANNRQDELKTYVQVPSLSIVPNHMHLRIRDMSKVAMEANDFQQTNQIIDSHVFYASTSKARETIRLD</sequence>
<dbReference type="GO" id="GO:0005634">
    <property type="term" value="C:nucleus"/>
    <property type="evidence" value="ECO:0007669"/>
    <property type="project" value="UniProtKB-SubCell"/>
</dbReference>
<evidence type="ECO:0000256" key="5">
    <source>
        <dbReference type="ARBA" id="ARBA00023242"/>
    </source>
</evidence>
<dbReference type="Pfam" id="PF00319">
    <property type="entry name" value="SRF-TF"/>
    <property type="match status" value="1"/>
</dbReference>
<accession>A0ABD3UQG4</accession>
<keyword evidence="2" id="KW-0805">Transcription regulation</keyword>
<keyword evidence="3" id="KW-0238">DNA-binding</keyword>
<comment type="caution">
    <text evidence="7">The sequence shown here is derived from an EMBL/GenBank/DDBJ whole genome shotgun (WGS) entry which is preliminary data.</text>
</comment>
<reference evidence="7 8" key="1">
    <citation type="submission" date="2024-12" db="EMBL/GenBank/DDBJ databases">
        <title>The unique morphological basis and parallel evolutionary history of personate flowers in Penstemon.</title>
        <authorList>
            <person name="Depatie T.H."/>
            <person name="Wessinger C.A."/>
        </authorList>
    </citation>
    <scope>NUCLEOTIDE SEQUENCE [LARGE SCALE GENOMIC DNA]</scope>
    <source>
        <strain evidence="7">WTNN_2</strain>
        <tissue evidence="7">Leaf</tissue>
    </source>
</reference>
<evidence type="ECO:0000256" key="2">
    <source>
        <dbReference type="ARBA" id="ARBA00023015"/>
    </source>
</evidence>
<dbReference type="Gene3D" id="3.40.1810.10">
    <property type="entry name" value="Transcription factor, MADS-box"/>
    <property type="match status" value="1"/>
</dbReference>
<evidence type="ECO:0000256" key="3">
    <source>
        <dbReference type="ARBA" id="ARBA00023125"/>
    </source>
</evidence>
<dbReference type="GO" id="GO:0003677">
    <property type="term" value="F:DNA binding"/>
    <property type="evidence" value="ECO:0007669"/>
    <property type="project" value="UniProtKB-KW"/>
</dbReference>
<evidence type="ECO:0000313" key="7">
    <source>
        <dbReference type="EMBL" id="KAL3850733.1"/>
    </source>
</evidence>
<proteinExistence type="predicted"/>
<feature type="domain" description="MADS-box" evidence="6">
    <location>
        <begin position="7"/>
        <end position="67"/>
    </location>
</feature>
<evidence type="ECO:0000313" key="8">
    <source>
        <dbReference type="Proteomes" id="UP001634393"/>
    </source>
</evidence>
<dbReference type="AlphaFoldDB" id="A0ABD3UQG4"/>
<keyword evidence="4" id="KW-0804">Transcription</keyword>
<organism evidence="7 8">
    <name type="scientific">Penstemon smallii</name>
    <dbReference type="NCBI Taxonomy" id="265156"/>
    <lineage>
        <taxon>Eukaryota</taxon>
        <taxon>Viridiplantae</taxon>
        <taxon>Streptophyta</taxon>
        <taxon>Embryophyta</taxon>
        <taxon>Tracheophyta</taxon>
        <taxon>Spermatophyta</taxon>
        <taxon>Magnoliopsida</taxon>
        <taxon>eudicotyledons</taxon>
        <taxon>Gunneridae</taxon>
        <taxon>Pentapetalae</taxon>
        <taxon>asterids</taxon>
        <taxon>lamiids</taxon>
        <taxon>Lamiales</taxon>
        <taxon>Plantaginaceae</taxon>
        <taxon>Cheloneae</taxon>
        <taxon>Penstemon</taxon>
    </lineage>
</organism>
<dbReference type="EMBL" id="JBJXBP010000001">
    <property type="protein sequence ID" value="KAL3850733.1"/>
    <property type="molecule type" value="Genomic_DNA"/>
</dbReference>
<dbReference type="SUPFAM" id="SSF55455">
    <property type="entry name" value="SRF-like"/>
    <property type="match status" value="1"/>
</dbReference>
<gene>
    <name evidence="7" type="ORF">ACJIZ3_012615</name>
</gene>
<name>A0ABD3UQG4_9LAMI</name>
<dbReference type="PANTHER" id="PTHR11945">
    <property type="entry name" value="MADS BOX PROTEIN"/>
    <property type="match status" value="1"/>
</dbReference>
<dbReference type="Proteomes" id="UP001634393">
    <property type="component" value="Unassembled WGS sequence"/>
</dbReference>
<evidence type="ECO:0000256" key="4">
    <source>
        <dbReference type="ARBA" id="ARBA00023163"/>
    </source>
</evidence>
<evidence type="ECO:0000256" key="1">
    <source>
        <dbReference type="ARBA" id="ARBA00004123"/>
    </source>
</evidence>
<dbReference type="SMART" id="SM00432">
    <property type="entry name" value="MADS"/>
    <property type="match status" value="1"/>
</dbReference>
<keyword evidence="5" id="KW-0539">Nucleus</keyword>
<dbReference type="InterPro" id="IPR002100">
    <property type="entry name" value="TF_MADSbox"/>
</dbReference>
<keyword evidence="8" id="KW-1185">Reference proteome</keyword>
<comment type="subcellular location">
    <subcellularLocation>
        <location evidence="1">Nucleus</location>
    </subcellularLocation>
</comment>